<accession>A0A3D5J3I0</accession>
<organism evidence="1 2">
    <name type="scientific">Zunongwangia profunda</name>
    <dbReference type="NCBI Taxonomy" id="398743"/>
    <lineage>
        <taxon>Bacteria</taxon>
        <taxon>Pseudomonadati</taxon>
        <taxon>Bacteroidota</taxon>
        <taxon>Flavobacteriia</taxon>
        <taxon>Flavobacteriales</taxon>
        <taxon>Flavobacteriaceae</taxon>
        <taxon>Zunongwangia</taxon>
    </lineage>
</organism>
<gene>
    <name evidence="1" type="ORF">DGQ38_16465</name>
</gene>
<evidence type="ECO:0000313" key="1">
    <source>
        <dbReference type="EMBL" id="HCV82635.1"/>
    </source>
</evidence>
<name>A0A3D5J3I0_9FLAO</name>
<evidence type="ECO:0000313" key="2">
    <source>
        <dbReference type="Proteomes" id="UP000264330"/>
    </source>
</evidence>
<comment type="caution">
    <text evidence="1">The sequence shown here is derived from an EMBL/GenBank/DDBJ whole genome shotgun (WGS) entry which is preliminary data.</text>
</comment>
<dbReference type="Proteomes" id="UP000264330">
    <property type="component" value="Unassembled WGS sequence"/>
</dbReference>
<proteinExistence type="predicted"/>
<protein>
    <submittedName>
        <fullName evidence="1">Uncharacterized protein</fullName>
    </submittedName>
</protein>
<reference evidence="1 2" key="1">
    <citation type="journal article" date="2018" name="Nat. Biotechnol.">
        <title>A standardized bacterial taxonomy based on genome phylogeny substantially revises the tree of life.</title>
        <authorList>
            <person name="Parks D.H."/>
            <person name="Chuvochina M."/>
            <person name="Waite D.W."/>
            <person name="Rinke C."/>
            <person name="Skarshewski A."/>
            <person name="Chaumeil P.A."/>
            <person name="Hugenholtz P."/>
        </authorList>
    </citation>
    <scope>NUCLEOTIDE SEQUENCE [LARGE SCALE GENOMIC DNA]</scope>
    <source>
        <strain evidence="1">UBA9359</strain>
    </source>
</reference>
<sequence>MTSLNLGNDALYKHHSLFFSIKLNGFLEEFFTIQLADHNDLKTKNSLQLPLNLNLIQFIPV</sequence>
<dbReference type="EMBL" id="DPMF01000379">
    <property type="protein sequence ID" value="HCV82635.1"/>
    <property type="molecule type" value="Genomic_DNA"/>
</dbReference>
<dbReference type="AlphaFoldDB" id="A0A3D5J3I0"/>